<sequence length="744" mass="83250">MEPCTKAPRHETRGTSVNAIFALTGPSAGVLHIRSDSFLSQTKTVDDALVPVLNDCYLQVAVPADQYWRAASQHHTLFQSSGSHEQVTGQQAAPSTSLLLATGMVKRPDPNNIPRSFYCTRLDAISNRHYAVYRGALVIAADNQKGFGGKMFNTLPRQELPSFVGAIPMYQHRNLYVLVDENAAVDPFFDIDCPVPLQWLEKNKRDEMVFAEEEEEAQVTSSPSSASPKVMVASVEHWLGKILHFLRDKVEAATGAQLQECVVLTSSVIVYNDVNVSRTAGNGDKEREEGEKKENNHLLSSRDSKLSFHVHFRLNNNTAFANVRELHRFMCQLRDELDVSLSTQENSDLASLYRMLRQCIDFGVYTRWRAFRLPYNVKAPVSAGFCPSDAAALDLIISVLSQSSLRSFSVPDVDVGAVASSVVHLIDLSFLEHVALPLHRQQQHRMITKIFFLFRFLLPVIPGGTAIGDKDLNDFLSRYVPCTPRNGEVNAKYRQDLARAVFDIGVIQRESNSSGLDQESNGDMLRLIVLDDKVSEQRNQEAFCDPFVVPRPPHCDGVRIHVHDKYVKNLVAEVFRCLCAAYDGCVGGGFMVDADENGNSRCGVTSPVVGDRVVVQYQDGIRAYYAQQKISRYCLNQGREHRGTYPQLYLTYGSIKLRCYSNDCYNRCLAVRWSNDEDEEMMGSKAIVLPVNERGYPKYKRLTEIRHLLFPPLPPEELLRRYGSLAVEGKTVATVVAGANIKGQ</sequence>
<evidence type="ECO:0000313" key="1">
    <source>
        <dbReference type="EMBL" id="EKF32774.1"/>
    </source>
</evidence>
<evidence type="ECO:0008006" key="3">
    <source>
        <dbReference type="Google" id="ProtNLM"/>
    </source>
</evidence>
<comment type="caution">
    <text evidence="1">The sequence shown here is derived from an EMBL/GenBank/DDBJ whole genome shotgun (WGS) entry which is preliminary data.</text>
</comment>
<organism evidence="1 2">
    <name type="scientific">Trypanosoma cruzi marinkellei</name>
    <dbReference type="NCBI Taxonomy" id="85056"/>
    <lineage>
        <taxon>Eukaryota</taxon>
        <taxon>Discoba</taxon>
        <taxon>Euglenozoa</taxon>
        <taxon>Kinetoplastea</taxon>
        <taxon>Metakinetoplastina</taxon>
        <taxon>Trypanosomatida</taxon>
        <taxon>Trypanosomatidae</taxon>
        <taxon>Trypanosoma</taxon>
        <taxon>Schizotrypanum</taxon>
    </lineage>
</organism>
<evidence type="ECO:0000313" key="2">
    <source>
        <dbReference type="Proteomes" id="UP000007350"/>
    </source>
</evidence>
<accession>K2N4B2</accession>
<dbReference type="AlphaFoldDB" id="K2N4B2"/>
<reference evidence="1 2" key="1">
    <citation type="journal article" date="2012" name="BMC Genomics">
        <title>Comparative genomic analysis of human infective Trypanosoma cruzi lineages with the bat-restricted subspecies T. cruzi marinkellei.</title>
        <authorList>
            <person name="Franzen O."/>
            <person name="Talavera-Lopez C."/>
            <person name="Ochaya S."/>
            <person name="Butler C.E."/>
            <person name="Messenger L.A."/>
            <person name="Lewis M.D."/>
            <person name="Llewellyn M.S."/>
            <person name="Marinkelle C.J."/>
            <person name="Tyler K.M."/>
            <person name="Miles M.A."/>
            <person name="Andersson B."/>
        </authorList>
    </citation>
    <scope>NUCLEOTIDE SEQUENCE [LARGE SCALE GENOMIC DNA]</scope>
    <source>
        <strain evidence="1 2">B7</strain>
    </source>
</reference>
<name>K2N4B2_TRYCR</name>
<gene>
    <name evidence="1" type="ORF">MOQ_003372</name>
</gene>
<keyword evidence="2" id="KW-1185">Reference proteome</keyword>
<proteinExistence type="predicted"/>
<protein>
    <recommendedName>
        <fullName evidence="3">PrimPol-like protein 2</fullName>
    </recommendedName>
</protein>
<dbReference type="EMBL" id="AHKC01009610">
    <property type="protein sequence ID" value="EKF32774.1"/>
    <property type="molecule type" value="Genomic_DNA"/>
</dbReference>
<dbReference type="Proteomes" id="UP000007350">
    <property type="component" value="Unassembled WGS sequence"/>
</dbReference>
<dbReference type="OrthoDB" id="245712at2759"/>